<dbReference type="PANTHER" id="PTHR12110">
    <property type="entry name" value="HYDROXYPYRUVATE ISOMERASE"/>
    <property type="match status" value="1"/>
</dbReference>
<dbReference type="EMBL" id="JAHZIK010000045">
    <property type="protein sequence ID" value="MBW7453139.1"/>
    <property type="molecule type" value="Genomic_DNA"/>
</dbReference>
<gene>
    <name evidence="2" type="ORF">K0U00_03690</name>
</gene>
<accession>A0ABS7BWW8</accession>
<dbReference type="Gene3D" id="3.20.20.150">
    <property type="entry name" value="Divalent-metal-dependent TIM barrel enzymes"/>
    <property type="match status" value="1"/>
</dbReference>
<dbReference type="RefSeq" id="WP_210047099.1">
    <property type="nucleotide sequence ID" value="NZ_JBHLVU010000032.1"/>
</dbReference>
<dbReference type="Pfam" id="PF01261">
    <property type="entry name" value="AP_endonuc_2"/>
    <property type="match status" value="1"/>
</dbReference>
<keyword evidence="3" id="KW-1185">Reference proteome</keyword>
<name>A0ABS7BWW8_9BACL</name>
<organism evidence="2 3">
    <name type="scientific">Paenibacillus sepulcri</name>
    <dbReference type="NCBI Taxonomy" id="359917"/>
    <lineage>
        <taxon>Bacteria</taxon>
        <taxon>Bacillati</taxon>
        <taxon>Bacillota</taxon>
        <taxon>Bacilli</taxon>
        <taxon>Bacillales</taxon>
        <taxon>Paenibacillaceae</taxon>
        <taxon>Paenibacillus</taxon>
    </lineage>
</organism>
<dbReference type="SUPFAM" id="SSF51658">
    <property type="entry name" value="Xylose isomerase-like"/>
    <property type="match status" value="1"/>
</dbReference>
<dbReference type="InterPro" id="IPR013022">
    <property type="entry name" value="Xyl_isomerase-like_TIM-brl"/>
</dbReference>
<protein>
    <submittedName>
        <fullName evidence="2">Sugar phosphate isomerase/epimerase</fullName>
    </submittedName>
</protein>
<sequence>MRFGLTANGTVYAMGIAPAAGRPRITAKELLQSAEAYGLQGGEIPLDVLKHSDADEAADYARERGLFINVGAGGFEPAALKEALQVADRIGALTVRTVVGGARFGGDRRHMAGDWKRFLQSILHSFQEVMESANPAGANLAVENHQDLASEELLWLCETIGSEKFGITLDTGNPLATAEEPTDFFRRVAPCVKNVHLKEYAIYTSEEGYRLVRKPLGQGVIDFPELLRIFQAANPQVTMSIEHGALEARHVRVLMEDFWTEYPQRTALQLTRLLRFVEDHARMKGDWRTPFEKGASAEEIAAYELEELDAGLAYLSNLRKRYSE</sequence>
<proteinExistence type="predicted"/>
<comment type="caution">
    <text evidence="2">The sequence shown here is derived from an EMBL/GenBank/DDBJ whole genome shotgun (WGS) entry which is preliminary data.</text>
</comment>
<evidence type="ECO:0000259" key="1">
    <source>
        <dbReference type="Pfam" id="PF01261"/>
    </source>
</evidence>
<keyword evidence="2" id="KW-0413">Isomerase</keyword>
<evidence type="ECO:0000313" key="2">
    <source>
        <dbReference type="EMBL" id="MBW7453139.1"/>
    </source>
</evidence>
<dbReference type="InterPro" id="IPR050312">
    <property type="entry name" value="IolE/XylAMocC-like"/>
</dbReference>
<reference evidence="2 3" key="1">
    <citation type="submission" date="2021-07" db="EMBL/GenBank/DDBJ databases">
        <title>Paenibacillus radiodurans sp. nov., isolated from the southeastern edge of Tengger Desert.</title>
        <authorList>
            <person name="Zhang G."/>
        </authorList>
    </citation>
    <scope>NUCLEOTIDE SEQUENCE [LARGE SCALE GENOMIC DNA]</scope>
    <source>
        <strain evidence="2 3">CCM 7311</strain>
    </source>
</reference>
<feature type="domain" description="Xylose isomerase-like TIM barrel" evidence="1">
    <location>
        <begin position="78"/>
        <end position="243"/>
    </location>
</feature>
<dbReference type="InterPro" id="IPR036237">
    <property type="entry name" value="Xyl_isomerase-like_sf"/>
</dbReference>
<evidence type="ECO:0000313" key="3">
    <source>
        <dbReference type="Proteomes" id="UP001519887"/>
    </source>
</evidence>
<dbReference type="PANTHER" id="PTHR12110:SF53">
    <property type="entry name" value="BLR5974 PROTEIN"/>
    <property type="match status" value="1"/>
</dbReference>
<dbReference type="GO" id="GO:0016853">
    <property type="term" value="F:isomerase activity"/>
    <property type="evidence" value="ECO:0007669"/>
    <property type="project" value="UniProtKB-KW"/>
</dbReference>
<dbReference type="Proteomes" id="UP001519887">
    <property type="component" value="Unassembled WGS sequence"/>
</dbReference>